<dbReference type="Proteomes" id="UP000334923">
    <property type="component" value="Unassembled WGS sequence"/>
</dbReference>
<feature type="domain" description="DUF5069" evidence="1">
    <location>
        <begin position="11"/>
        <end position="142"/>
    </location>
</feature>
<sequence>MALFSFDLTQRPPRSPRVRLGGFVCLPRLLDKGRAHLAGKAGEYRYNCPLDQRWFSFTGLSADALLGELAKGKSDSEMLAWILETTPRRREPSEILGWSAYMETRAPGDAESHQVFAESLAKLAPAREDIASWFDLLDLDDHVSFGGRA</sequence>
<protein>
    <recommendedName>
        <fullName evidence="1">DUF5069 domain-containing protein</fullName>
    </recommendedName>
</protein>
<accession>A0A5E6MF89</accession>
<dbReference type="RefSeq" id="WP_142660977.1">
    <property type="nucleotide sequence ID" value="NZ_CABFVA020000120.1"/>
</dbReference>
<reference evidence="2 3" key="1">
    <citation type="submission" date="2019-09" db="EMBL/GenBank/DDBJ databases">
        <authorList>
            <person name="Cremers G."/>
        </authorList>
    </citation>
    <scope>NUCLEOTIDE SEQUENCE [LARGE SCALE GENOMIC DNA]</scope>
    <source>
        <strain evidence="2">4A</strain>
    </source>
</reference>
<evidence type="ECO:0000313" key="3">
    <source>
        <dbReference type="Proteomes" id="UP000334923"/>
    </source>
</evidence>
<keyword evidence="3" id="KW-1185">Reference proteome</keyword>
<dbReference type="EMBL" id="CABFVA020000120">
    <property type="protein sequence ID" value="VVM08157.1"/>
    <property type="molecule type" value="Genomic_DNA"/>
</dbReference>
<proteinExistence type="predicted"/>
<organism evidence="2 3">
    <name type="scientific">Methylacidimicrobium tartarophylax</name>
    <dbReference type="NCBI Taxonomy" id="1041768"/>
    <lineage>
        <taxon>Bacteria</taxon>
        <taxon>Pseudomonadati</taxon>
        <taxon>Verrucomicrobiota</taxon>
        <taxon>Methylacidimicrobium</taxon>
    </lineage>
</organism>
<dbReference type="InterPro" id="IPR031849">
    <property type="entry name" value="DUF5069"/>
</dbReference>
<dbReference type="Pfam" id="PF16798">
    <property type="entry name" value="DUF5069"/>
    <property type="match status" value="1"/>
</dbReference>
<gene>
    <name evidence="2" type="ORF">MAMT_02151</name>
</gene>
<evidence type="ECO:0000313" key="2">
    <source>
        <dbReference type="EMBL" id="VVM08157.1"/>
    </source>
</evidence>
<dbReference type="AlphaFoldDB" id="A0A5E6MF89"/>
<name>A0A5E6MF89_9BACT</name>
<evidence type="ECO:0000259" key="1">
    <source>
        <dbReference type="Pfam" id="PF16798"/>
    </source>
</evidence>
<dbReference type="OrthoDB" id="9789697at2"/>